<evidence type="ECO:0000256" key="3">
    <source>
        <dbReference type="ARBA" id="ARBA00023071"/>
    </source>
</evidence>
<accession>Q249Q2</accession>
<dbReference type="HOGENOM" id="CLU_102600_0_0_1"/>
<dbReference type="InterPro" id="IPR048670">
    <property type="entry name" value="IF5A-like_N"/>
</dbReference>
<dbReference type="AlphaFoldDB" id="Q249Q2"/>
<dbReference type="InterPro" id="IPR008991">
    <property type="entry name" value="Translation_prot_SH3-like_sf"/>
</dbReference>
<dbReference type="NCBIfam" id="TIGR00037">
    <property type="entry name" value="eIF_5A"/>
    <property type="match status" value="1"/>
</dbReference>
<dbReference type="PANTHER" id="PTHR11673">
    <property type="entry name" value="TRANSLATION INITIATION FACTOR 5A FAMILY MEMBER"/>
    <property type="match status" value="1"/>
</dbReference>
<keyword evidence="7" id="KW-1185">Reference proteome</keyword>
<dbReference type="Gene3D" id="2.40.50.140">
    <property type="entry name" value="Nucleic acid-binding proteins"/>
    <property type="match status" value="1"/>
</dbReference>
<dbReference type="Gene3D" id="2.30.30.30">
    <property type="match status" value="1"/>
</dbReference>
<comment type="PTM">
    <text evidence="4">eIF-5A seems to be the only eukaryotic protein to have a hypusine residue which is a post-translational modification of a lysine by the addition of a butylamino group.</text>
</comment>
<dbReference type="Pfam" id="PF01287">
    <property type="entry name" value="eIF-5a"/>
    <property type="match status" value="1"/>
</dbReference>
<dbReference type="RefSeq" id="XP_001024746.1">
    <property type="nucleotide sequence ID" value="XM_001024746.1"/>
</dbReference>
<sequence length="156" mass="17752">MSDYKDYQQGESGSSFTYTMQAANIKQNDYAILKGFPCLVTEITTGSLGCGRKKVFIFGIDIFTGNKYEEFGPILRNMEIPFVKKYELQLIGISDDDYLTLLLENGEIKEDIKLPDDQPQLVEKLKADFDNQKDIIVSIIQAMGQEKVISYREIVN</sequence>
<keyword evidence="2 4" id="KW-0648">Protein biosynthesis</keyword>
<dbReference type="KEGG" id="tet:TTHERM_01318450"/>
<keyword evidence="3 4" id="KW-0385">Hypusine</keyword>
<dbReference type="InterPro" id="IPR012340">
    <property type="entry name" value="NA-bd_OB-fold"/>
</dbReference>
<protein>
    <recommendedName>
        <fullName evidence="4">Eukaryotic translation initiation factor 5A</fullName>
        <shortName evidence="4">eIF-5A</shortName>
    </recommendedName>
</protein>
<dbReference type="InterPro" id="IPR014722">
    <property type="entry name" value="Rib_uL2_dom2"/>
</dbReference>
<dbReference type="GO" id="GO:0045905">
    <property type="term" value="P:positive regulation of translational termination"/>
    <property type="evidence" value="ECO:0007669"/>
    <property type="project" value="UniProtKB-UniRule"/>
</dbReference>
<dbReference type="OMA" id="IVKMSTS"/>
<dbReference type="FunFam" id="2.40.50.140:FF:000034">
    <property type="entry name" value="Eukaryotic translation initiation factor 5A"/>
    <property type="match status" value="1"/>
</dbReference>
<dbReference type="GeneID" id="7845275"/>
<dbReference type="EMBL" id="GG662445">
    <property type="protein sequence ID" value="EAS04501.1"/>
    <property type="molecule type" value="Genomic_DNA"/>
</dbReference>
<reference evidence="6" key="2">
    <citation type="submission" date="2014-02" db="EMBL/GenBank/DDBJ databases">
        <title>Annotation update of Tetrahymena thermophila SB210.</title>
        <authorList>
            <person name="Bidwell S."/>
            <person name="Michalis H.M."/>
            <person name="Zafar N."/>
            <person name="Joardar V."/>
            <person name="Miao W."/>
            <person name="Russ C."/>
            <person name="Eisen J."/>
            <person name="Wu M."/>
            <person name="Wu D."/>
            <person name="Nierman W."/>
            <person name="Orias E."/>
            <person name="Delcher A."/>
            <person name="Salzberg S."/>
            <person name="Coyne R."/>
        </authorList>
    </citation>
    <scope>NUCLEOTIDE SEQUENCE</scope>
    <source>
        <strain evidence="6">SB210</strain>
    </source>
</reference>
<evidence type="ECO:0000256" key="1">
    <source>
        <dbReference type="ARBA" id="ARBA00006016"/>
    </source>
</evidence>
<comment type="similarity">
    <text evidence="1 4">Belongs to the eIF-5A family.</text>
</comment>
<dbReference type="GO" id="GO:0045901">
    <property type="term" value="P:positive regulation of translational elongation"/>
    <property type="evidence" value="ECO:0007669"/>
    <property type="project" value="UniProtKB-UniRule"/>
</dbReference>
<dbReference type="GO" id="GO:0003746">
    <property type="term" value="F:translation elongation factor activity"/>
    <property type="evidence" value="ECO:0007669"/>
    <property type="project" value="UniProtKB-UniRule"/>
</dbReference>
<reference evidence="6" key="1">
    <citation type="submission" date="2008-09" db="EMBL/GenBank/DDBJ databases">
        <authorList>
            <person name="Eisen J.A."/>
            <person name="Wu M."/>
            <person name="Wu D."/>
            <person name="Nierman W.C."/>
            <person name="Orias E."/>
            <person name="Delcher A.L."/>
            <person name="Salzberg S.L."/>
        </authorList>
    </citation>
    <scope>NUCLEOTIDE SEQUENCE</scope>
    <source>
        <strain evidence="6">SB210</strain>
    </source>
</reference>
<dbReference type="SUPFAM" id="SSF50104">
    <property type="entry name" value="Translation proteins SH3-like domain"/>
    <property type="match status" value="1"/>
</dbReference>
<evidence type="ECO:0000313" key="7">
    <source>
        <dbReference type="Proteomes" id="UP000009168"/>
    </source>
</evidence>
<gene>
    <name evidence="6" type="ORF">TTHERM_01318450</name>
</gene>
<dbReference type="eggNOG" id="KOG3271">
    <property type="taxonomic scope" value="Eukaryota"/>
</dbReference>
<dbReference type="SUPFAM" id="SSF50249">
    <property type="entry name" value="Nucleic acid-binding proteins"/>
    <property type="match status" value="1"/>
</dbReference>
<dbReference type="SMART" id="SM01376">
    <property type="entry name" value="eIF-5a"/>
    <property type="match status" value="1"/>
</dbReference>
<organism evidence="6 7">
    <name type="scientific">Tetrahymena thermophila (strain SB210)</name>
    <dbReference type="NCBI Taxonomy" id="312017"/>
    <lineage>
        <taxon>Eukaryota</taxon>
        <taxon>Sar</taxon>
        <taxon>Alveolata</taxon>
        <taxon>Ciliophora</taxon>
        <taxon>Intramacronucleata</taxon>
        <taxon>Oligohymenophorea</taxon>
        <taxon>Hymenostomatida</taxon>
        <taxon>Tetrahymenina</taxon>
        <taxon>Tetrahymenidae</taxon>
        <taxon>Tetrahymena</taxon>
    </lineage>
</organism>
<evidence type="ECO:0000313" key="6">
    <source>
        <dbReference type="EMBL" id="EAS04501.1"/>
    </source>
</evidence>
<dbReference type="Pfam" id="PF21485">
    <property type="entry name" value="IF5A-like_N"/>
    <property type="match status" value="1"/>
</dbReference>
<evidence type="ECO:0000256" key="4">
    <source>
        <dbReference type="RuleBase" id="RU362005"/>
    </source>
</evidence>
<keyword evidence="6" id="KW-0396">Initiation factor</keyword>
<dbReference type="InParanoid" id="Q249Q2"/>
<evidence type="ECO:0000256" key="2">
    <source>
        <dbReference type="ARBA" id="ARBA00022917"/>
    </source>
</evidence>
<dbReference type="GO" id="GO:0003743">
    <property type="term" value="F:translation initiation factor activity"/>
    <property type="evidence" value="ECO:0007669"/>
    <property type="project" value="UniProtKB-KW"/>
</dbReference>
<comment type="function">
    <text evidence="4">Translation factor that promotes translation elongation and termination, particularly upon ribosome stalling at specific amino acid sequence contexts. Binds between the exit (E) and peptidyl (P) site of the ribosome and promotes rescue of stalled ribosome: specifically required for efficient translation of polyproline-containing peptides as well as other motifs that stall the ribosome. Acts as ribosome quality control (RQC) cofactor by joining the RQC complex to facilitate peptidyl transfer during CAT tailing step.</text>
</comment>
<dbReference type="STRING" id="312017.Q249Q2"/>
<proteinExistence type="inferred from homology"/>
<feature type="domain" description="Translation initiation factor 5A C-terminal" evidence="5">
    <location>
        <begin position="82"/>
        <end position="152"/>
    </location>
</feature>
<dbReference type="InterPro" id="IPR001884">
    <property type="entry name" value="IF5A-like"/>
</dbReference>
<name>Q249Q2_TETTS</name>
<dbReference type="GO" id="GO:0043022">
    <property type="term" value="F:ribosome binding"/>
    <property type="evidence" value="ECO:0007669"/>
    <property type="project" value="UniProtKB-UniRule"/>
</dbReference>
<dbReference type="CDD" id="cd04468">
    <property type="entry name" value="S1_eIF5A"/>
    <property type="match status" value="1"/>
</dbReference>
<dbReference type="GO" id="GO:0003723">
    <property type="term" value="F:RNA binding"/>
    <property type="evidence" value="ECO:0007669"/>
    <property type="project" value="InterPro"/>
</dbReference>
<dbReference type="InterPro" id="IPR020189">
    <property type="entry name" value="IF5A_C"/>
</dbReference>
<dbReference type="OrthoDB" id="436535at2759"/>
<evidence type="ECO:0000259" key="5">
    <source>
        <dbReference type="SMART" id="SM01376"/>
    </source>
</evidence>
<dbReference type="Proteomes" id="UP000009168">
    <property type="component" value="Unassembled WGS sequence"/>
</dbReference>
<dbReference type="PIRSF" id="PIRSF003025">
    <property type="entry name" value="eIF5A"/>
    <property type="match status" value="1"/>
</dbReference>